<protein>
    <submittedName>
        <fullName evidence="3">4-carboxymuconolactone decarboxylase</fullName>
        <ecNumber evidence="3">4.1.1.44</ecNumber>
    </submittedName>
</protein>
<sequence>MAGKDGTGGERRSDDKAFDDKAFDDKAFDDKASTDKASVEKPSTDDRLARGKERLATITGRSGAEVMAALGDIAPDFARYIFEFGYGDIYSRPGLDLRTRLLATVAGLVCLGHAEKELEVHVGSALNVGASREEVVEAIMQMALYAGFPAALNGLFVAKRVFAARDAEAGLQEGLQAR</sequence>
<dbReference type="Gene3D" id="1.20.1290.10">
    <property type="entry name" value="AhpD-like"/>
    <property type="match status" value="1"/>
</dbReference>
<dbReference type="GO" id="GO:0047575">
    <property type="term" value="F:4-carboxymuconolactone decarboxylase activity"/>
    <property type="evidence" value="ECO:0007669"/>
    <property type="project" value="UniProtKB-EC"/>
</dbReference>
<dbReference type="InterPro" id="IPR029032">
    <property type="entry name" value="AhpD-like"/>
</dbReference>
<comment type="caution">
    <text evidence="3">The sequence shown here is derived from an EMBL/GenBank/DDBJ whole genome shotgun (WGS) entry which is preliminary data.</text>
</comment>
<dbReference type="InterPro" id="IPR003779">
    <property type="entry name" value="CMD-like"/>
</dbReference>
<name>A0ABU0LQY3_9HYPH</name>
<dbReference type="PANTHER" id="PTHR33570">
    <property type="entry name" value="4-CARBOXYMUCONOLACTONE DECARBOXYLASE FAMILY PROTEIN"/>
    <property type="match status" value="1"/>
</dbReference>
<evidence type="ECO:0000256" key="1">
    <source>
        <dbReference type="SAM" id="MobiDB-lite"/>
    </source>
</evidence>
<keyword evidence="3" id="KW-0456">Lyase</keyword>
<dbReference type="EC" id="4.1.1.44" evidence="3"/>
<feature type="region of interest" description="Disordered" evidence="1">
    <location>
        <begin position="31"/>
        <end position="51"/>
    </location>
</feature>
<evidence type="ECO:0000259" key="2">
    <source>
        <dbReference type="Pfam" id="PF02627"/>
    </source>
</evidence>
<reference evidence="3 4" key="1">
    <citation type="submission" date="2023-07" db="EMBL/GenBank/DDBJ databases">
        <title>Genomic Encyclopedia of Type Strains, Phase IV (KMG-IV): sequencing the most valuable type-strain genomes for metagenomic binning, comparative biology and taxonomic classification.</title>
        <authorList>
            <person name="Goeker M."/>
        </authorList>
    </citation>
    <scope>NUCLEOTIDE SEQUENCE [LARGE SCALE GENOMIC DNA]</scope>
    <source>
        <strain evidence="3 4">DSM 15561</strain>
    </source>
</reference>
<organism evidence="3 4">
    <name type="scientific">Ancylobacter amanitiformis</name>
    <dbReference type="NCBI Taxonomy" id="217069"/>
    <lineage>
        <taxon>Bacteria</taxon>
        <taxon>Pseudomonadati</taxon>
        <taxon>Pseudomonadota</taxon>
        <taxon>Alphaproteobacteria</taxon>
        <taxon>Hyphomicrobiales</taxon>
        <taxon>Xanthobacteraceae</taxon>
        <taxon>Ancylobacter</taxon>
    </lineage>
</organism>
<dbReference type="EMBL" id="JAUSVR010000005">
    <property type="protein sequence ID" value="MDQ0511117.1"/>
    <property type="molecule type" value="Genomic_DNA"/>
</dbReference>
<proteinExistence type="predicted"/>
<gene>
    <name evidence="3" type="ORF">QOZ99_002013</name>
</gene>
<evidence type="ECO:0000313" key="4">
    <source>
        <dbReference type="Proteomes" id="UP001235094"/>
    </source>
</evidence>
<dbReference type="PANTHER" id="PTHR33570:SF10">
    <property type="entry name" value="GAMMA-CARBOXYMUCONOLACTONE DECARBOXYLASE"/>
    <property type="match status" value="1"/>
</dbReference>
<keyword evidence="4" id="KW-1185">Reference proteome</keyword>
<evidence type="ECO:0000313" key="3">
    <source>
        <dbReference type="EMBL" id="MDQ0511117.1"/>
    </source>
</evidence>
<dbReference type="SUPFAM" id="SSF69118">
    <property type="entry name" value="AhpD-like"/>
    <property type="match status" value="1"/>
</dbReference>
<dbReference type="Pfam" id="PF02627">
    <property type="entry name" value="CMD"/>
    <property type="match status" value="1"/>
</dbReference>
<dbReference type="InterPro" id="IPR052512">
    <property type="entry name" value="4CMD/NDH-1_regulator"/>
</dbReference>
<dbReference type="Proteomes" id="UP001235094">
    <property type="component" value="Unassembled WGS sequence"/>
</dbReference>
<accession>A0ABU0LQY3</accession>
<feature type="domain" description="Carboxymuconolactone decarboxylase-like" evidence="2">
    <location>
        <begin position="75"/>
        <end position="159"/>
    </location>
</feature>